<dbReference type="Gene3D" id="3.40.50.300">
    <property type="entry name" value="P-loop containing nucleotide triphosphate hydrolases"/>
    <property type="match status" value="1"/>
</dbReference>
<dbReference type="GO" id="GO:0016301">
    <property type="term" value="F:kinase activity"/>
    <property type="evidence" value="ECO:0007669"/>
    <property type="project" value="UniProtKB-KW"/>
</dbReference>
<proteinExistence type="predicted"/>
<organism evidence="1 2">
    <name type="scientific">Roseofilum halophilum BLCC-M91</name>
    <dbReference type="NCBI Taxonomy" id="3022259"/>
    <lineage>
        <taxon>Bacteria</taxon>
        <taxon>Bacillati</taxon>
        <taxon>Cyanobacteriota</taxon>
        <taxon>Cyanophyceae</taxon>
        <taxon>Desertifilales</taxon>
        <taxon>Desertifilaceae</taxon>
        <taxon>Roseofilum</taxon>
        <taxon>Roseofilum halophilum</taxon>
    </lineage>
</organism>
<sequence>MNEYSIGNGLLSKNNQSMIELFFEDLGQEDMNELLDFDFTPEAVKGQLSLKVELFTELNPEIRRVLPNTPPETLSQTLWQFWLPLALWLGESQKQLRRPLIQGILGGQGTGKTTLSTLLKLILAKLGYTSASLSLDDLYKTYEDRQILKTQDPRFIRRGPPGTHDIHLGIDVLERCRNSQYPVEFPRFDKSAYQGEGDRTDSEIITHADIIFFEGWFVGVQPIDPDRFDFAPSPIDSEEDRLFAQDMNQRLHEYLPLWDCLDRLMVLYPTDYRLSEQWRLQAEQEMIATGKPGMNESEVKEFVNYFWRSLHPELFITPLTQNSQLTDLVVEINSDHYPGRISRATSWSSDIRL</sequence>
<comment type="caution">
    <text evidence="1">The sequence shown here is derived from an EMBL/GenBank/DDBJ whole genome shotgun (WGS) entry which is preliminary data.</text>
</comment>
<dbReference type="RefSeq" id="WP_283762496.1">
    <property type="nucleotide sequence ID" value="NZ_JAQPOK010000079.1"/>
</dbReference>
<name>A0ABT7BJ16_9CYAN</name>
<evidence type="ECO:0000313" key="1">
    <source>
        <dbReference type="EMBL" id="MDJ1179186.1"/>
    </source>
</evidence>
<keyword evidence="1" id="KW-0418">Kinase</keyword>
<evidence type="ECO:0000313" key="2">
    <source>
        <dbReference type="Proteomes" id="UP001231370"/>
    </source>
</evidence>
<reference evidence="1 2" key="1">
    <citation type="submission" date="2023-01" db="EMBL/GenBank/DDBJ databases">
        <title>Novel diversity within Roseofilum (Cyanobacteria; Desertifilaceae) from marine benthic mats with descriptions of four novel species.</title>
        <authorList>
            <person name="Wang Y."/>
            <person name="Berthold D.E."/>
            <person name="Hu J."/>
            <person name="Lefler F.W."/>
            <person name="Laughinghouse H.D. IV."/>
        </authorList>
    </citation>
    <scope>NUCLEOTIDE SEQUENCE [LARGE SCALE GENOMIC DNA]</scope>
    <source>
        <strain evidence="1 2">BLCC-M91</strain>
    </source>
</reference>
<dbReference type="InterPro" id="IPR027417">
    <property type="entry name" value="P-loop_NTPase"/>
</dbReference>
<keyword evidence="1" id="KW-0808">Transferase</keyword>
<keyword evidence="2" id="KW-1185">Reference proteome</keyword>
<dbReference type="SUPFAM" id="SSF52540">
    <property type="entry name" value="P-loop containing nucleoside triphosphate hydrolases"/>
    <property type="match status" value="1"/>
</dbReference>
<gene>
    <name evidence="1" type="ORF">PJF56_09940</name>
</gene>
<protein>
    <submittedName>
        <fullName evidence="1">Glycerate kinase</fullName>
    </submittedName>
</protein>
<accession>A0ABT7BJ16</accession>
<dbReference type="Proteomes" id="UP001231370">
    <property type="component" value="Unassembled WGS sequence"/>
</dbReference>
<dbReference type="EMBL" id="JAQPOK010000079">
    <property type="protein sequence ID" value="MDJ1179186.1"/>
    <property type="molecule type" value="Genomic_DNA"/>
</dbReference>